<dbReference type="OrthoDB" id="9786526at2"/>
<sequence length="287" mass="32633">MDIDLLKTFLEVQQTRHFGRAAENLFLTQAAVSARIKQLENIVGSPVFTRYRNNLQLTETGRRLVPHAQAIVIAWARAKQEVSLDRNNDIMLGVGAIAGLWDLFLQDSLNKSYHDQQGIVWRAEAHPQDVLVRRLLDRTLDVAYLYESAKHSDIRSLAVQEIDLVLVATPKLGDNADDALQQYVAVDWGTTFNIQFAKNFADVPVMMHTSLSRIAMNFLQAHEGCAYLPFELIADQLGQRLHLIEDAPKISRRLFACYHNENKYEKQIQQFISLSEQQLEEQGAVSC</sequence>
<dbReference type="Proteomes" id="UP000321764">
    <property type="component" value="Unassembled WGS sequence"/>
</dbReference>
<dbReference type="RefSeq" id="WP_147714888.1">
    <property type="nucleotide sequence ID" value="NZ_VKAD01000003.1"/>
</dbReference>
<evidence type="ECO:0000313" key="6">
    <source>
        <dbReference type="EMBL" id="TXR51393.1"/>
    </source>
</evidence>
<dbReference type="PANTHER" id="PTHR30579:SF8">
    <property type="entry name" value="HTH-TYPE TRANSCRIPTIONAL REGULATOR HDFR"/>
    <property type="match status" value="1"/>
</dbReference>
<dbReference type="PROSITE" id="PS50931">
    <property type="entry name" value="HTH_LYSR"/>
    <property type="match status" value="1"/>
</dbReference>
<dbReference type="Pfam" id="PF00126">
    <property type="entry name" value="HTH_1"/>
    <property type="match status" value="1"/>
</dbReference>
<evidence type="ECO:0000256" key="4">
    <source>
        <dbReference type="ARBA" id="ARBA00023163"/>
    </source>
</evidence>
<name>A0A5C8Z2F6_9GAMM</name>
<dbReference type="GO" id="GO:0003700">
    <property type="term" value="F:DNA-binding transcription factor activity"/>
    <property type="evidence" value="ECO:0007669"/>
    <property type="project" value="InterPro"/>
</dbReference>
<evidence type="ECO:0000256" key="3">
    <source>
        <dbReference type="ARBA" id="ARBA00023125"/>
    </source>
</evidence>
<feature type="domain" description="HTH lysR-type" evidence="5">
    <location>
        <begin position="1"/>
        <end position="58"/>
    </location>
</feature>
<dbReference type="PRINTS" id="PR00039">
    <property type="entry name" value="HTHLYSR"/>
</dbReference>
<dbReference type="Gene3D" id="1.10.10.10">
    <property type="entry name" value="Winged helix-like DNA-binding domain superfamily/Winged helix DNA-binding domain"/>
    <property type="match status" value="1"/>
</dbReference>
<dbReference type="Pfam" id="PF03466">
    <property type="entry name" value="LysR_substrate"/>
    <property type="match status" value="1"/>
</dbReference>
<evidence type="ECO:0000256" key="1">
    <source>
        <dbReference type="ARBA" id="ARBA00009437"/>
    </source>
</evidence>
<keyword evidence="3" id="KW-0238">DNA-binding</keyword>
<evidence type="ECO:0000259" key="5">
    <source>
        <dbReference type="PROSITE" id="PS50931"/>
    </source>
</evidence>
<dbReference type="InterPro" id="IPR000847">
    <property type="entry name" value="LysR_HTH_N"/>
</dbReference>
<dbReference type="FunFam" id="1.10.10.10:FF:000001">
    <property type="entry name" value="LysR family transcriptional regulator"/>
    <property type="match status" value="1"/>
</dbReference>
<dbReference type="EMBL" id="VKAD01000003">
    <property type="protein sequence ID" value="TXR51393.1"/>
    <property type="molecule type" value="Genomic_DNA"/>
</dbReference>
<dbReference type="InterPro" id="IPR036390">
    <property type="entry name" value="WH_DNA-bd_sf"/>
</dbReference>
<dbReference type="PANTHER" id="PTHR30579">
    <property type="entry name" value="TRANSCRIPTIONAL REGULATOR"/>
    <property type="match status" value="1"/>
</dbReference>
<protein>
    <submittedName>
        <fullName evidence="6">LysR family transcriptional regulator</fullName>
    </submittedName>
</protein>
<proteinExistence type="inferred from homology"/>
<gene>
    <name evidence="6" type="ORF">FME95_12760</name>
</gene>
<dbReference type="SUPFAM" id="SSF53850">
    <property type="entry name" value="Periplasmic binding protein-like II"/>
    <property type="match status" value="1"/>
</dbReference>
<evidence type="ECO:0000313" key="7">
    <source>
        <dbReference type="Proteomes" id="UP000321764"/>
    </source>
</evidence>
<keyword evidence="2" id="KW-0805">Transcription regulation</keyword>
<accession>A0A5C8Z2F6</accession>
<comment type="caution">
    <text evidence="6">The sequence shown here is derived from an EMBL/GenBank/DDBJ whole genome shotgun (WGS) entry which is preliminary data.</text>
</comment>
<dbReference type="AlphaFoldDB" id="A0A5C8Z2F6"/>
<organism evidence="6 7">
    <name type="scientific">Reinekea thalattae</name>
    <dbReference type="NCBI Taxonomy" id="2593301"/>
    <lineage>
        <taxon>Bacteria</taxon>
        <taxon>Pseudomonadati</taxon>
        <taxon>Pseudomonadota</taxon>
        <taxon>Gammaproteobacteria</taxon>
        <taxon>Oceanospirillales</taxon>
        <taxon>Saccharospirillaceae</taxon>
        <taxon>Reinekea</taxon>
    </lineage>
</organism>
<keyword evidence="4" id="KW-0804">Transcription</keyword>
<comment type="similarity">
    <text evidence="1">Belongs to the LysR transcriptional regulatory family.</text>
</comment>
<dbReference type="GO" id="GO:0003677">
    <property type="term" value="F:DNA binding"/>
    <property type="evidence" value="ECO:0007669"/>
    <property type="project" value="UniProtKB-KW"/>
</dbReference>
<dbReference type="InterPro" id="IPR050176">
    <property type="entry name" value="LTTR"/>
</dbReference>
<dbReference type="InterPro" id="IPR005119">
    <property type="entry name" value="LysR_subst-bd"/>
</dbReference>
<dbReference type="SUPFAM" id="SSF46785">
    <property type="entry name" value="Winged helix' DNA-binding domain"/>
    <property type="match status" value="1"/>
</dbReference>
<reference evidence="6 7" key="1">
    <citation type="submission" date="2019-07" db="EMBL/GenBank/DDBJ databases">
        <title>Reinekea sp. strain SSH23 genome sequencing and assembly.</title>
        <authorList>
            <person name="Kim I."/>
        </authorList>
    </citation>
    <scope>NUCLEOTIDE SEQUENCE [LARGE SCALE GENOMIC DNA]</scope>
    <source>
        <strain evidence="6 7">SSH23</strain>
    </source>
</reference>
<evidence type="ECO:0000256" key="2">
    <source>
        <dbReference type="ARBA" id="ARBA00023015"/>
    </source>
</evidence>
<keyword evidence="7" id="KW-1185">Reference proteome</keyword>
<dbReference type="InterPro" id="IPR036388">
    <property type="entry name" value="WH-like_DNA-bd_sf"/>
</dbReference>